<dbReference type="InterPro" id="IPR047200">
    <property type="entry name" value="MFS_YcaD-like"/>
</dbReference>
<dbReference type="InterPro" id="IPR010290">
    <property type="entry name" value="TM_effector"/>
</dbReference>
<dbReference type="EMBL" id="JAOUSE010000023">
    <property type="protein sequence ID" value="MCU9594532.1"/>
    <property type="molecule type" value="Genomic_DNA"/>
</dbReference>
<proteinExistence type="predicted"/>
<evidence type="ECO:0000313" key="10">
    <source>
        <dbReference type="Proteomes" id="UP001208656"/>
    </source>
</evidence>
<feature type="transmembrane region" description="Helical" evidence="7">
    <location>
        <begin position="333"/>
        <end position="356"/>
    </location>
</feature>
<dbReference type="InterPro" id="IPR005829">
    <property type="entry name" value="Sugar_transporter_CS"/>
</dbReference>
<evidence type="ECO:0000259" key="8">
    <source>
        <dbReference type="PROSITE" id="PS50850"/>
    </source>
</evidence>
<reference evidence="9 10" key="1">
    <citation type="submission" date="2022-10" db="EMBL/GenBank/DDBJ databases">
        <title>Description of Fervidibacillus gen. nov. in the family Fervidibacillaceae fam. nov. with two species, Fervidibacillus albus sp. nov., and Fervidibacillus halotolerans sp. nov., isolated from tidal flat sediments.</title>
        <authorList>
            <person name="Kwon K.K."/>
            <person name="Yang S.-H."/>
        </authorList>
    </citation>
    <scope>NUCLEOTIDE SEQUENCE [LARGE SCALE GENOMIC DNA]</scope>
    <source>
        <strain evidence="9 10">DSM 23332</strain>
    </source>
</reference>
<dbReference type="CDD" id="cd17477">
    <property type="entry name" value="MFS_YcaD_like"/>
    <property type="match status" value="1"/>
</dbReference>
<dbReference type="SUPFAM" id="SSF103473">
    <property type="entry name" value="MFS general substrate transporter"/>
    <property type="match status" value="1"/>
</dbReference>
<dbReference type="InterPro" id="IPR036259">
    <property type="entry name" value="MFS_trans_sf"/>
</dbReference>
<dbReference type="PANTHER" id="PTHR23521:SF2">
    <property type="entry name" value="TRANSPORTER MFS SUPERFAMILY"/>
    <property type="match status" value="1"/>
</dbReference>
<dbReference type="Pfam" id="PF07690">
    <property type="entry name" value="MFS_1"/>
    <property type="match status" value="1"/>
</dbReference>
<evidence type="ECO:0000256" key="4">
    <source>
        <dbReference type="ARBA" id="ARBA00022692"/>
    </source>
</evidence>
<feature type="transmembrane region" description="Helical" evidence="7">
    <location>
        <begin position="132"/>
        <end position="153"/>
    </location>
</feature>
<feature type="transmembrane region" description="Helical" evidence="7">
    <location>
        <begin position="68"/>
        <end position="88"/>
    </location>
</feature>
<name>A0ABT2WFS0_9BACI</name>
<accession>A0ABT2WFS0</accession>
<feature type="transmembrane region" description="Helical" evidence="7">
    <location>
        <begin position="44"/>
        <end position="61"/>
    </location>
</feature>
<organism evidence="9 10">
    <name type="scientific">Pallidibacillus thermolactis</name>
    <dbReference type="NCBI Taxonomy" id="251051"/>
    <lineage>
        <taxon>Bacteria</taxon>
        <taxon>Bacillati</taxon>
        <taxon>Bacillota</taxon>
        <taxon>Bacilli</taxon>
        <taxon>Bacillales</taxon>
        <taxon>Bacillaceae</taxon>
        <taxon>Pallidibacillus</taxon>
    </lineage>
</organism>
<protein>
    <submittedName>
        <fullName evidence="9">MFS transporter</fullName>
    </submittedName>
</protein>
<keyword evidence="4 7" id="KW-0812">Transmembrane</keyword>
<dbReference type="RefSeq" id="WP_173659919.1">
    <property type="nucleotide sequence ID" value="NZ_JAOUSE010000023.1"/>
</dbReference>
<feature type="transmembrane region" description="Helical" evidence="7">
    <location>
        <begin position="298"/>
        <end position="321"/>
    </location>
</feature>
<evidence type="ECO:0000256" key="3">
    <source>
        <dbReference type="ARBA" id="ARBA00022475"/>
    </source>
</evidence>
<evidence type="ECO:0000256" key="1">
    <source>
        <dbReference type="ARBA" id="ARBA00004651"/>
    </source>
</evidence>
<evidence type="ECO:0000313" key="9">
    <source>
        <dbReference type="EMBL" id="MCU9594532.1"/>
    </source>
</evidence>
<keyword evidence="3" id="KW-1003">Cell membrane</keyword>
<feature type="domain" description="Major facilitator superfamily (MFS) profile" evidence="8">
    <location>
        <begin position="7"/>
        <end position="386"/>
    </location>
</feature>
<feature type="transmembrane region" description="Helical" evidence="7">
    <location>
        <begin position="159"/>
        <end position="178"/>
    </location>
</feature>
<evidence type="ECO:0000256" key="6">
    <source>
        <dbReference type="ARBA" id="ARBA00023136"/>
    </source>
</evidence>
<dbReference type="PROSITE" id="PS00216">
    <property type="entry name" value="SUGAR_TRANSPORT_1"/>
    <property type="match status" value="1"/>
</dbReference>
<keyword evidence="2" id="KW-0813">Transport</keyword>
<gene>
    <name evidence="9" type="ORF">OEV82_08690</name>
</gene>
<feature type="transmembrane region" description="Helical" evidence="7">
    <location>
        <begin position="7"/>
        <end position="32"/>
    </location>
</feature>
<dbReference type="Gene3D" id="1.20.1250.20">
    <property type="entry name" value="MFS general substrate transporter like domains"/>
    <property type="match status" value="2"/>
</dbReference>
<keyword evidence="10" id="KW-1185">Reference proteome</keyword>
<comment type="subcellular location">
    <subcellularLocation>
        <location evidence="1">Cell membrane</location>
        <topology evidence="1">Multi-pass membrane protein</topology>
    </subcellularLocation>
</comment>
<evidence type="ECO:0000256" key="5">
    <source>
        <dbReference type="ARBA" id="ARBA00022989"/>
    </source>
</evidence>
<evidence type="ECO:0000256" key="7">
    <source>
        <dbReference type="SAM" id="Phobius"/>
    </source>
</evidence>
<evidence type="ECO:0000256" key="2">
    <source>
        <dbReference type="ARBA" id="ARBA00022448"/>
    </source>
</evidence>
<feature type="transmembrane region" description="Helical" evidence="7">
    <location>
        <begin position="94"/>
        <end position="111"/>
    </location>
</feature>
<dbReference type="Proteomes" id="UP001208656">
    <property type="component" value="Unassembled WGS sequence"/>
</dbReference>
<dbReference type="InterPro" id="IPR020846">
    <property type="entry name" value="MFS_dom"/>
</dbReference>
<comment type="caution">
    <text evidence="9">The sequence shown here is derived from an EMBL/GenBank/DDBJ whole genome shotgun (WGS) entry which is preliminary data.</text>
</comment>
<dbReference type="InterPro" id="IPR011701">
    <property type="entry name" value="MFS"/>
</dbReference>
<dbReference type="PANTHER" id="PTHR23521">
    <property type="entry name" value="TRANSPORTER MFS SUPERFAMILY"/>
    <property type="match status" value="1"/>
</dbReference>
<feature type="transmembrane region" description="Helical" evidence="7">
    <location>
        <begin position="205"/>
        <end position="222"/>
    </location>
</feature>
<sequence>MNQFKLRLWLLIILVSISGLSQGMLLPTIAVILENHGIPSTVNGIHATALYIGVFVASPFMEAPLRKFGYKPLIIVGGLTVVLSLFAFTIWDSLLFWFILRLFIGIGDQALHFSSQTWITSFSPQEKRGRNISLYGLSFGIGFAIGPLFTRLLVFNEKLPFLIAGTLSFIALLAALLLKNEFPEQSENETNSRQLRSTFKNFSKVLRYAWAPLLPAICYGVLEASLNGNFPVYGLRLGFEVEYLSIIISAFAIGGIVFQLPLGMMSDYFGRRKVLLSSLFIGSVIFMAAGLFEDSATMLIILFFIAGMLLGSTYSLSIAYLTDTVEKRLLPAGNLLISICFSLGSIFGPFLGGLAIDQFSNFSFLYFIAIILFLIFIGLLSYRNHEHQNEYLDKTG</sequence>
<keyword evidence="6 7" id="KW-0472">Membrane</keyword>
<feature type="transmembrane region" description="Helical" evidence="7">
    <location>
        <begin position="274"/>
        <end position="292"/>
    </location>
</feature>
<feature type="transmembrane region" description="Helical" evidence="7">
    <location>
        <begin position="242"/>
        <end position="262"/>
    </location>
</feature>
<dbReference type="Pfam" id="PF05977">
    <property type="entry name" value="MFS_3"/>
    <property type="match status" value="1"/>
</dbReference>
<feature type="transmembrane region" description="Helical" evidence="7">
    <location>
        <begin position="362"/>
        <end position="382"/>
    </location>
</feature>
<keyword evidence="5 7" id="KW-1133">Transmembrane helix</keyword>
<dbReference type="PROSITE" id="PS50850">
    <property type="entry name" value="MFS"/>
    <property type="match status" value="1"/>
</dbReference>